<protein>
    <recommendedName>
        <fullName evidence="3">Guanylate cyclase domain-containing protein</fullName>
    </recommendedName>
</protein>
<evidence type="ECO:0000313" key="1">
    <source>
        <dbReference type="EMBL" id="BBA31981.1"/>
    </source>
</evidence>
<sequence>MSTRECRYVAHLDILGMSSIVGNDFDEAWTMLSELVAVRDRIGRLELEFTESGERIRAIDAIHMVTFSDTILLFTKGESPPELKCMIVLLTEIFHKALCRCVPIRAGLAHGVFSFNLDKAMYAGPALIEAYRVGEAAQWLGIALGDSIREKARTLGMKSGKSDVVVDWPVPVKAGTVECAVINWPAVVAHDLKAKPPITVPQFYAAFVKAFGLFEDLPLDVKAKYSNTVTFMNQMLAVHAGA</sequence>
<dbReference type="OrthoDB" id="9181325at2"/>
<dbReference type="EMBL" id="AP017928">
    <property type="protein sequence ID" value="BBA31981.1"/>
    <property type="molecule type" value="Genomic_DNA"/>
</dbReference>
<organism evidence="1 2">
    <name type="scientific">Methylocaldum marinum</name>
    <dbReference type="NCBI Taxonomy" id="1432792"/>
    <lineage>
        <taxon>Bacteria</taxon>
        <taxon>Pseudomonadati</taxon>
        <taxon>Pseudomonadota</taxon>
        <taxon>Gammaproteobacteria</taxon>
        <taxon>Methylococcales</taxon>
        <taxon>Methylococcaceae</taxon>
        <taxon>Methylocaldum</taxon>
    </lineage>
</organism>
<reference evidence="1 2" key="1">
    <citation type="submission" date="2016-12" db="EMBL/GenBank/DDBJ databases">
        <title>Genome sequencing of Methylocaldum marinum.</title>
        <authorList>
            <person name="Takeuchi M."/>
            <person name="Kamagata Y."/>
            <person name="Hiraoka S."/>
            <person name="Oshima K."/>
            <person name="Hattori M."/>
            <person name="Iwasaki W."/>
        </authorList>
    </citation>
    <scope>NUCLEOTIDE SEQUENCE [LARGE SCALE GENOMIC DNA]</scope>
    <source>
        <strain evidence="1 2">S8</strain>
    </source>
</reference>
<evidence type="ECO:0008006" key="3">
    <source>
        <dbReference type="Google" id="ProtNLM"/>
    </source>
</evidence>
<name>A0A286T5J0_9GAMM</name>
<accession>A0A286T5J0</accession>
<dbReference type="RefSeq" id="WP_119627847.1">
    <property type="nucleotide sequence ID" value="NZ_AP017928.1"/>
</dbReference>
<dbReference type="AlphaFoldDB" id="A0A286T5J0"/>
<dbReference type="KEGG" id="mmai:sS8_0011"/>
<proteinExistence type="predicted"/>
<dbReference type="Proteomes" id="UP000266313">
    <property type="component" value="Chromosome"/>
</dbReference>
<gene>
    <name evidence="1" type="ORF">sS8_0011</name>
</gene>
<keyword evidence="2" id="KW-1185">Reference proteome</keyword>
<evidence type="ECO:0000313" key="2">
    <source>
        <dbReference type="Proteomes" id="UP000266313"/>
    </source>
</evidence>